<keyword evidence="6" id="KW-0479">Metal-binding</keyword>
<evidence type="ECO:0000256" key="15">
    <source>
        <dbReference type="ARBA" id="ARBA00047843"/>
    </source>
</evidence>
<dbReference type="Gene3D" id="3.90.650.10">
    <property type="entry name" value="PurM-like C-terminal domain"/>
    <property type="match status" value="1"/>
</dbReference>
<dbReference type="InterPro" id="IPR037123">
    <property type="entry name" value="PRibGlycinamide_synth_C_sf"/>
</dbReference>
<dbReference type="InterPro" id="IPR016188">
    <property type="entry name" value="PurM-like_N"/>
</dbReference>
<evidence type="ECO:0000256" key="2">
    <source>
        <dbReference type="ARBA" id="ARBA00004686"/>
    </source>
</evidence>
<dbReference type="PROSITE" id="PS00184">
    <property type="entry name" value="GARS"/>
    <property type="match status" value="1"/>
</dbReference>
<dbReference type="GO" id="GO:0004637">
    <property type="term" value="F:phosphoribosylamine-glycine ligase activity"/>
    <property type="evidence" value="ECO:0007669"/>
    <property type="project" value="UniProtKB-EC"/>
</dbReference>
<dbReference type="FunFam" id="3.40.50.20:FF:000006">
    <property type="entry name" value="Phosphoribosylamine--glycine ligase, chloroplastic"/>
    <property type="match status" value="1"/>
</dbReference>
<evidence type="ECO:0000256" key="6">
    <source>
        <dbReference type="ARBA" id="ARBA00022723"/>
    </source>
</evidence>
<dbReference type="SUPFAM" id="SSF51246">
    <property type="entry name" value="Rudiment single hybrid motif"/>
    <property type="match status" value="1"/>
</dbReference>
<sequence length="788" mass="84087">MSLIILLIGNGGREHALAWKLAESAKVAKIYVAPGNGGTASLSKVENIEVGVSEFDKLVAFATQHDVGLVIPGPEVPLVDGIETHFRKVGIPCFGPSQLAARMEGSKAFSKDFMKRYNIPTAAYENFTDHSAAQAYLDSIHHNVVIKASGLAAGKGVIIPATKEEAKQAVKSIMVDNEFGSAGQEVVIEEFLKGEELSILAFSDGYTIRALPAAQDHKRIFDGDEGPNTGGMGCYCPIPISTPALEQKIMATILQPTIDGMRKEGMSFLGLLFTGIMLGRDGEPCVLEYNVRFGDPETQVCLPLLETDLADIMLGCVERRLDSIDFKIRQAHAATVVMVAGGYPGSYAKGEVISLPDSLEADTFLFHAGTASKDGKVVTNGGRVLAVTATAASLQEAVKKAYKGVSTISFKDAFYRKDIAHRALKRTTTTSQQPGLTYAQAGVSIDQGNALVERIKPAVRKTRRLGADSEIGGFGGTFDIEACGYKHPMLVTATDGVGTKLLIANAINKHDTVGIDLVAMSVNDLIVQGAEPLFFTDYFATSKLNVDIAAAFVEGVAAGCIESNCALVGGETAEMPDIYQGDDYDCAGAATGAVERDAMLPKFAAMQVGDVLLGLSSSGTHSNGFSLVRKIVARTGLTYDAPCPWDSTSGKSLGEALLTPTRIYVKPLLPLCQQGLIKAMSHITGGGLVENVPRMLPAHLTAEIDLKAWSVPQQFRWMKQQGGVPTSDIAKTLNMGVGMVLAVDASKAQEIRQALQGQNEMEVYTLGQLVERKEDHGCILLNESEWDF</sequence>
<dbReference type="Pfam" id="PF02769">
    <property type="entry name" value="AIRS_C"/>
    <property type="match status" value="1"/>
</dbReference>
<dbReference type="CDD" id="cd02196">
    <property type="entry name" value="PurM"/>
    <property type="match status" value="1"/>
</dbReference>
<dbReference type="OrthoDB" id="2018833at2759"/>
<dbReference type="PANTHER" id="PTHR10520:SF12">
    <property type="entry name" value="TRIFUNCTIONAL PURINE BIOSYNTHETIC PROTEIN ADENOSINE-3"/>
    <property type="match status" value="1"/>
</dbReference>
<evidence type="ECO:0000256" key="16">
    <source>
        <dbReference type="ARBA" id="ARBA00049057"/>
    </source>
</evidence>
<evidence type="ECO:0000259" key="18">
    <source>
        <dbReference type="PROSITE" id="PS50975"/>
    </source>
</evidence>
<evidence type="ECO:0000313" key="19">
    <source>
        <dbReference type="EMBL" id="ORY86230.1"/>
    </source>
</evidence>
<comment type="pathway">
    <text evidence="2">Purine metabolism; IMP biosynthesis via de novo pathway; 5-amino-1-(5-phospho-D-ribosyl)imidazole from N(2)-formyl-N(1)-(5-phospho-D-ribosyl)glycinamide: step 2/2.</text>
</comment>
<keyword evidence="11" id="KW-0464">Manganese</keyword>
<feature type="domain" description="ATP-grasp" evidence="18">
    <location>
        <begin position="111"/>
        <end position="318"/>
    </location>
</feature>
<dbReference type="FunFam" id="3.90.650.10:FF:000007">
    <property type="entry name" value="Trifunctional purine biosynthetic protein adenosine-3"/>
    <property type="match status" value="1"/>
</dbReference>
<dbReference type="SUPFAM" id="SSF52440">
    <property type="entry name" value="PreATP-grasp domain"/>
    <property type="match status" value="1"/>
</dbReference>
<dbReference type="NCBIfam" id="TIGR00877">
    <property type="entry name" value="purD"/>
    <property type="match status" value="1"/>
</dbReference>
<dbReference type="FunFam" id="3.30.470.20:FF:000018">
    <property type="entry name" value="Trifunctional purine biosynthetic protein adenosine-3"/>
    <property type="match status" value="1"/>
</dbReference>
<evidence type="ECO:0000256" key="11">
    <source>
        <dbReference type="ARBA" id="ARBA00023211"/>
    </source>
</evidence>
<keyword evidence="9 17" id="KW-0067">ATP-binding</keyword>
<dbReference type="InterPro" id="IPR010918">
    <property type="entry name" value="PurM-like_C_dom"/>
</dbReference>
<dbReference type="GO" id="GO:0046872">
    <property type="term" value="F:metal ion binding"/>
    <property type="evidence" value="ECO:0007669"/>
    <property type="project" value="UniProtKB-KW"/>
</dbReference>
<dbReference type="GeneID" id="63784143"/>
<evidence type="ECO:0000256" key="14">
    <source>
        <dbReference type="ARBA" id="ARBA00029444"/>
    </source>
</evidence>
<evidence type="ECO:0000313" key="20">
    <source>
        <dbReference type="Proteomes" id="UP000193685"/>
    </source>
</evidence>
<dbReference type="RefSeq" id="XP_040727412.1">
    <property type="nucleotide sequence ID" value="XM_040867544.1"/>
</dbReference>
<dbReference type="SUPFAM" id="SSF55326">
    <property type="entry name" value="PurM N-terminal domain-like"/>
    <property type="match status" value="1"/>
</dbReference>
<dbReference type="EMBL" id="MCFI01000003">
    <property type="protein sequence ID" value="ORY86230.1"/>
    <property type="molecule type" value="Genomic_DNA"/>
</dbReference>
<dbReference type="AlphaFoldDB" id="A0A1Y2FQH3"/>
<dbReference type="InterPro" id="IPR036921">
    <property type="entry name" value="PurM-like_N_sf"/>
</dbReference>
<dbReference type="NCBIfam" id="TIGR00878">
    <property type="entry name" value="purM"/>
    <property type="match status" value="1"/>
</dbReference>
<dbReference type="GO" id="GO:0046084">
    <property type="term" value="P:adenine biosynthetic process"/>
    <property type="evidence" value="ECO:0007669"/>
    <property type="project" value="TreeGrafter"/>
</dbReference>
<dbReference type="InterPro" id="IPR011054">
    <property type="entry name" value="Rudment_hybrid_motif"/>
</dbReference>
<dbReference type="Gene3D" id="3.30.1490.20">
    <property type="entry name" value="ATP-grasp fold, A domain"/>
    <property type="match status" value="1"/>
</dbReference>
<dbReference type="PROSITE" id="PS50975">
    <property type="entry name" value="ATP_GRASP"/>
    <property type="match status" value="1"/>
</dbReference>
<keyword evidence="12" id="KW-0511">Multifunctional enzyme</keyword>
<dbReference type="SMART" id="SM01209">
    <property type="entry name" value="GARS_A"/>
    <property type="match status" value="1"/>
</dbReference>
<dbReference type="Gene3D" id="3.40.50.20">
    <property type="match status" value="1"/>
</dbReference>
<dbReference type="FunFam" id="3.30.1490.20:FF:000006">
    <property type="entry name" value="phosphoribosylamine--glycine ligase, chloroplastic-like"/>
    <property type="match status" value="1"/>
</dbReference>
<dbReference type="FunFam" id="3.90.600.10:FF:000001">
    <property type="entry name" value="Trifunctional purine biosynthetic protein adenosine-3"/>
    <property type="match status" value="1"/>
</dbReference>
<reference evidence="19 20" key="1">
    <citation type="submission" date="2016-07" db="EMBL/GenBank/DDBJ databases">
        <title>Pervasive Adenine N6-methylation of Active Genes in Fungi.</title>
        <authorList>
            <consortium name="DOE Joint Genome Institute"/>
            <person name="Mondo S.J."/>
            <person name="Dannebaum R.O."/>
            <person name="Kuo R.C."/>
            <person name="Labutti K."/>
            <person name="Haridas S."/>
            <person name="Kuo A."/>
            <person name="Salamov A."/>
            <person name="Ahrendt S.R."/>
            <person name="Lipzen A."/>
            <person name="Sullivan W."/>
            <person name="Andreopoulos W.B."/>
            <person name="Clum A."/>
            <person name="Lindquist E."/>
            <person name="Daum C."/>
            <person name="Ramamoorthy G.K."/>
            <person name="Gryganskyi A."/>
            <person name="Culley D."/>
            <person name="Magnuson J.K."/>
            <person name="James T.Y."/>
            <person name="O'Malley M.A."/>
            <person name="Stajich J.E."/>
            <person name="Spatafora J.W."/>
            <person name="Visel A."/>
            <person name="Grigoriev I.V."/>
        </authorList>
    </citation>
    <scope>NUCLEOTIDE SEQUENCE [LARGE SCALE GENOMIC DNA]</scope>
    <source>
        <strain evidence="19 20">12-1054</strain>
    </source>
</reference>
<dbReference type="Gene3D" id="3.90.600.10">
    <property type="entry name" value="Phosphoribosylglycinamide synthetase, C-terminal domain"/>
    <property type="match status" value="1"/>
</dbReference>
<evidence type="ECO:0000256" key="12">
    <source>
        <dbReference type="ARBA" id="ARBA00023268"/>
    </source>
</evidence>
<dbReference type="InterPro" id="IPR036676">
    <property type="entry name" value="PurM-like_C_sf"/>
</dbReference>
<dbReference type="Pfam" id="PF02844">
    <property type="entry name" value="GARS_N"/>
    <property type="match status" value="1"/>
</dbReference>
<evidence type="ECO:0000256" key="9">
    <source>
        <dbReference type="ARBA" id="ARBA00022840"/>
    </source>
</evidence>
<dbReference type="HAMAP" id="MF_00741">
    <property type="entry name" value="AIRS"/>
    <property type="match status" value="1"/>
</dbReference>
<comment type="caution">
    <text evidence="19">The sequence shown here is derived from an EMBL/GenBank/DDBJ whole genome shotgun (WGS) entry which is preliminary data.</text>
</comment>
<dbReference type="InterPro" id="IPR020562">
    <property type="entry name" value="PRibGlycinamide_synth_N"/>
</dbReference>
<evidence type="ECO:0000256" key="1">
    <source>
        <dbReference type="ARBA" id="ARBA00001946"/>
    </source>
</evidence>
<comment type="catalytic activity">
    <reaction evidence="15">
        <text>5-phospho-beta-D-ribosylamine + glycine + ATP = N(1)-(5-phospho-beta-D-ribosyl)glycinamide + ADP + phosphate + H(+)</text>
        <dbReference type="Rhea" id="RHEA:17453"/>
        <dbReference type="ChEBI" id="CHEBI:15378"/>
        <dbReference type="ChEBI" id="CHEBI:30616"/>
        <dbReference type="ChEBI" id="CHEBI:43474"/>
        <dbReference type="ChEBI" id="CHEBI:57305"/>
        <dbReference type="ChEBI" id="CHEBI:58681"/>
        <dbReference type="ChEBI" id="CHEBI:143788"/>
        <dbReference type="ChEBI" id="CHEBI:456216"/>
        <dbReference type="EC" id="6.3.4.13"/>
    </reaction>
</comment>
<evidence type="ECO:0000256" key="4">
    <source>
        <dbReference type="ARBA" id="ARBA00007423"/>
    </source>
</evidence>
<dbReference type="InterPro" id="IPR020559">
    <property type="entry name" value="PRibGlycinamide_synth_CS"/>
</dbReference>
<evidence type="ECO:0000256" key="13">
    <source>
        <dbReference type="ARBA" id="ARBA00029388"/>
    </source>
</evidence>
<dbReference type="Pfam" id="PF00586">
    <property type="entry name" value="AIRS"/>
    <property type="match status" value="1"/>
</dbReference>
<dbReference type="HAMAP" id="MF_00138">
    <property type="entry name" value="GARS"/>
    <property type="match status" value="1"/>
</dbReference>
<comment type="similarity">
    <text evidence="4">In the N-terminal section; belongs to the GARS family.</text>
</comment>
<evidence type="ECO:0000256" key="5">
    <source>
        <dbReference type="ARBA" id="ARBA00022598"/>
    </source>
</evidence>
<dbReference type="Gene3D" id="3.30.470.20">
    <property type="entry name" value="ATP-grasp fold, B domain"/>
    <property type="match status" value="1"/>
</dbReference>
<dbReference type="Proteomes" id="UP000193685">
    <property type="component" value="Unassembled WGS sequence"/>
</dbReference>
<dbReference type="FunFam" id="3.30.1330.10:FF:000001">
    <property type="entry name" value="Phosphoribosylformylglycinamidine cyclo-ligase"/>
    <property type="match status" value="1"/>
</dbReference>
<dbReference type="InterPro" id="IPR004733">
    <property type="entry name" value="PurM_cligase"/>
</dbReference>
<dbReference type="InterPro" id="IPR013815">
    <property type="entry name" value="ATP_grasp_subdomain_1"/>
</dbReference>
<dbReference type="Pfam" id="PF01071">
    <property type="entry name" value="GARS_A"/>
    <property type="match status" value="1"/>
</dbReference>
<dbReference type="InterPro" id="IPR016185">
    <property type="entry name" value="PreATP-grasp_dom_sf"/>
</dbReference>
<keyword evidence="10" id="KW-0460">Magnesium</keyword>
<keyword evidence="20" id="KW-1185">Reference proteome</keyword>
<keyword evidence="7 17" id="KW-0547">Nucleotide-binding</keyword>
<dbReference type="UniPathway" id="UPA00074">
    <property type="reaction ID" value="UER00125"/>
</dbReference>
<dbReference type="InterPro" id="IPR020560">
    <property type="entry name" value="PRibGlycinamide_synth_C-dom"/>
</dbReference>
<keyword evidence="8" id="KW-0658">Purine biosynthesis</keyword>
<dbReference type="STRING" id="56484.A0A1Y2FQH3"/>
<dbReference type="Gene3D" id="3.30.1330.10">
    <property type="entry name" value="PurM-like, N-terminal domain"/>
    <property type="match status" value="1"/>
</dbReference>
<dbReference type="SUPFAM" id="SSF56042">
    <property type="entry name" value="PurM C-terminal domain-like"/>
    <property type="match status" value="1"/>
</dbReference>
<dbReference type="GO" id="GO:0005829">
    <property type="term" value="C:cytosol"/>
    <property type="evidence" value="ECO:0007669"/>
    <property type="project" value="TreeGrafter"/>
</dbReference>
<evidence type="ECO:0000256" key="7">
    <source>
        <dbReference type="ARBA" id="ARBA00022741"/>
    </source>
</evidence>
<protein>
    <submittedName>
        <fullName evidence="19">Aminoimidazole ribonucleotide synthetase</fullName>
    </submittedName>
</protein>
<comment type="similarity">
    <text evidence="14">In the C-terminal section; belongs to the AIR synthase family.</text>
</comment>
<evidence type="ECO:0000256" key="17">
    <source>
        <dbReference type="PROSITE-ProRule" id="PRU00409"/>
    </source>
</evidence>
<comment type="pathway">
    <text evidence="3">Purine metabolism; IMP biosynthesis via de novo pathway; N(1)-(5-phospho-D-ribosyl)glycinamide from 5-phospho-alpha-D-ribose 1-diphosphate: step 2/2.</text>
</comment>
<dbReference type="SUPFAM" id="SSF56059">
    <property type="entry name" value="Glutathione synthetase ATP-binding domain-like"/>
    <property type="match status" value="1"/>
</dbReference>
<keyword evidence="5" id="KW-0436">Ligase</keyword>
<gene>
    <name evidence="19" type="ORF">BCR37DRAFT_344073</name>
</gene>
<name>A0A1Y2FQH3_PROLT</name>
<dbReference type="GO" id="GO:0006189">
    <property type="term" value="P:'de novo' IMP biosynthetic process"/>
    <property type="evidence" value="ECO:0007669"/>
    <property type="project" value="UniProtKB-UniPathway"/>
</dbReference>
<organism evidence="19 20">
    <name type="scientific">Protomyces lactucae-debilis</name>
    <dbReference type="NCBI Taxonomy" id="2754530"/>
    <lineage>
        <taxon>Eukaryota</taxon>
        <taxon>Fungi</taxon>
        <taxon>Dikarya</taxon>
        <taxon>Ascomycota</taxon>
        <taxon>Taphrinomycotina</taxon>
        <taxon>Taphrinomycetes</taxon>
        <taxon>Taphrinales</taxon>
        <taxon>Protomycetaceae</taxon>
        <taxon>Protomyces</taxon>
    </lineage>
</organism>
<dbReference type="Pfam" id="PF02843">
    <property type="entry name" value="GARS_C"/>
    <property type="match status" value="1"/>
</dbReference>
<dbReference type="GO" id="GO:0004641">
    <property type="term" value="F:phosphoribosylformylglycinamidine cyclo-ligase activity"/>
    <property type="evidence" value="ECO:0007669"/>
    <property type="project" value="UniProtKB-EC"/>
</dbReference>
<dbReference type="GO" id="GO:0005524">
    <property type="term" value="F:ATP binding"/>
    <property type="evidence" value="ECO:0007669"/>
    <property type="project" value="UniProtKB-UniRule"/>
</dbReference>
<evidence type="ECO:0000256" key="10">
    <source>
        <dbReference type="ARBA" id="ARBA00022842"/>
    </source>
</evidence>
<dbReference type="InterPro" id="IPR011761">
    <property type="entry name" value="ATP-grasp"/>
</dbReference>
<comment type="catalytic activity">
    <reaction evidence="16">
        <text>2-formamido-N(1)-(5-O-phospho-beta-D-ribosyl)acetamidine + ATP = 5-amino-1-(5-phospho-beta-D-ribosyl)imidazole + ADP + phosphate + H(+)</text>
        <dbReference type="Rhea" id="RHEA:23032"/>
        <dbReference type="ChEBI" id="CHEBI:15378"/>
        <dbReference type="ChEBI" id="CHEBI:30616"/>
        <dbReference type="ChEBI" id="CHEBI:43474"/>
        <dbReference type="ChEBI" id="CHEBI:137981"/>
        <dbReference type="ChEBI" id="CHEBI:147287"/>
        <dbReference type="ChEBI" id="CHEBI:456216"/>
        <dbReference type="EC" id="6.3.3.1"/>
    </reaction>
</comment>
<evidence type="ECO:0000256" key="3">
    <source>
        <dbReference type="ARBA" id="ARBA00005174"/>
    </source>
</evidence>
<dbReference type="OMA" id="EVMQACC"/>
<accession>A0A1Y2FQH3</accession>
<dbReference type="InterPro" id="IPR020561">
    <property type="entry name" value="PRibGlycinamid_synth_ATP-grasp"/>
</dbReference>
<comment type="cofactor">
    <cofactor evidence="1">
        <name>Mg(2+)</name>
        <dbReference type="ChEBI" id="CHEBI:18420"/>
    </cofactor>
</comment>
<dbReference type="PANTHER" id="PTHR10520">
    <property type="entry name" value="TRIFUNCTIONAL PURINE BIOSYNTHETIC PROTEIN ADENOSINE-3-RELATED"/>
    <property type="match status" value="1"/>
</dbReference>
<dbReference type="SMART" id="SM01210">
    <property type="entry name" value="GARS_C"/>
    <property type="match status" value="1"/>
</dbReference>
<dbReference type="InterPro" id="IPR000115">
    <property type="entry name" value="PRibGlycinamide_synth"/>
</dbReference>
<proteinExistence type="inferred from homology"/>
<comment type="function">
    <text evidence="13">Catalyzes the second and fifth step in the 'de novo' purine biosynthesis pathway; contains phosphoribosylamine--glycine ligase (GARS) and phosphoribosylformylglycinamidine cyclo-ligase (AIRS) activities.</text>
</comment>
<evidence type="ECO:0000256" key="8">
    <source>
        <dbReference type="ARBA" id="ARBA00022755"/>
    </source>
</evidence>